<feature type="region of interest" description="Disordered" evidence="1">
    <location>
        <begin position="1"/>
        <end position="34"/>
    </location>
</feature>
<proteinExistence type="predicted"/>
<evidence type="ECO:0000313" key="3">
    <source>
        <dbReference type="Proteomes" id="UP001307889"/>
    </source>
</evidence>
<gene>
    <name evidence="2" type="ORF">NTJ_00775</name>
</gene>
<feature type="region of interest" description="Disordered" evidence="1">
    <location>
        <begin position="336"/>
        <end position="361"/>
    </location>
</feature>
<reference evidence="2 3" key="1">
    <citation type="submission" date="2023-09" db="EMBL/GenBank/DDBJ databases">
        <title>Nesidiocoris tenuis whole genome shotgun sequence.</title>
        <authorList>
            <person name="Shibata T."/>
            <person name="Shimoda M."/>
            <person name="Kobayashi T."/>
            <person name="Uehara T."/>
        </authorList>
    </citation>
    <scope>NUCLEOTIDE SEQUENCE [LARGE SCALE GENOMIC DNA]</scope>
    <source>
        <strain evidence="2 3">Japan</strain>
    </source>
</reference>
<feature type="region of interest" description="Disordered" evidence="1">
    <location>
        <begin position="275"/>
        <end position="322"/>
    </location>
</feature>
<sequence length="434" mass="48100">MLQSRSSPGDGGPSDPKRSMTKLSKEKETSGARIDDTYVLVPLKNFIDKPSSPLDVNKDKNDFLVLHPPDESKKRRKRHYSGDAAKAVVKKLHKFNHTGYPRKRRRTNYVQQNLNQLSDHGPERKKRNDFISDPEQPIILLAAPKTKRKKSLKAHDLATEFDDANGIENLPKITMESDDLGSKMYHRQNVVSKHRKKNDPVNITMHISNLIPSCDVDNTRITNSGKLYKNGCLKFSIQLEKPPAGCADDNTCPCGCEAFSANFVSGMQSKAVDGANSSLTGGNSVVPFGNDKSNRAPQQRPGKTSSDPLRPASQPGDSSAEKNDLGTMLLQLMSSMAEKSHHHTNKKVSQPQAHQNQAQHPQAVLMDSDIVRELQKLLVSPQLAEGTAQESPRIKSQIRTGSSQQNLKAQAIAQLLKHFSKVAPTDRRMEVQNK</sequence>
<feature type="region of interest" description="Disordered" evidence="1">
    <location>
        <begin position="385"/>
        <end position="405"/>
    </location>
</feature>
<dbReference type="EMBL" id="AP028909">
    <property type="protein sequence ID" value="BES87969.1"/>
    <property type="molecule type" value="Genomic_DNA"/>
</dbReference>
<keyword evidence="3" id="KW-1185">Reference proteome</keyword>
<feature type="compositionally biased region" description="Basic and acidic residues" evidence="1">
    <location>
        <begin position="56"/>
        <end position="73"/>
    </location>
</feature>
<organism evidence="2 3">
    <name type="scientific">Nesidiocoris tenuis</name>
    <dbReference type="NCBI Taxonomy" id="355587"/>
    <lineage>
        <taxon>Eukaryota</taxon>
        <taxon>Metazoa</taxon>
        <taxon>Ecdysozoa</taxon>
        <taxon>Arthropoda</taxon>
        <taxon>Hexapoda</taxon>
        <taxon>Insecta</taxon>
        <taxon>Pterygota</taxon>
        <taxon>Neoptera</taxon>
        <taxon>Paraneoptera</taxon>
        <taxon>Hemiptera</taxon>
        <taxon>Heteroptera</taxon>
        <taxon>Panheteroptera</taxon>
        <taxon>Cimicomorpha</taxon>
        <taxon>Miridae</taxon>
        <taxon>Dicyphina</taxon>
        <taxon>Nesidiocoris</taxon>
    </lineage>
</organism>
<protein>
    <submittedName>
        <fullName evidence="2">Uncharacterized protein</fullName>
    </submittedName>
</protein>
<name>A0ABN7A6Y1_9HEMI</name>
<feature type="compositionally biased region" description="Basic and acidic residues" evidence="1">
    <location>
        <begin position="15"/>
        <end position="34"/>
    </location>
</feature>
<feature type="compositionally biased region" description="Low complexity" evidence="1">
    <location>
        <begin position="350"/>
        <end position="361"/>
    </location>
</feature>
<accession>A0ABN7A6Y1</accession>
<feature type="compositionally biased region" description="Polar residues" evidence="1">
    <location>
        <begin position="295"/>
        <end position="307"/>
    </location>
</feature>
<evidence type="ECO:0000313" key="2">
    <source>
        <dbReference type="EMBL" id="BES87969.1"/>
    </source>
</evidence>
<feature type="region of interest" description="Disordered" evidence="1">
    <location>
        <begin position="49"/>
        <end position="82"/>
    </location>
</feature>
<dbReference type="Proteomes" id="UP001307889">
    <property type="component" value="Chromosome 1"/>
</dbReference>
<evidence type="ECO:0000256" key="1">
    <source>
        <dbReference type="SAM" id="MobiDB-lite"/>
    </source>
</evidence>